<name>I2GKD2_9BACT</name>
<reference evidence="1 2" key="1">
    <citation type="journal article" date="2012" name="J. Bacteriol.">
        <title>Genome Sequence of the Filamentous Bacterium Fibrisoma limi BUZ 3T.</title>
        <authorList>
            <person name="Filippini M."/>
            <person name="Qi W."/>
            <person name="Jaenicke S."/>
            <person name="Goesmann A."/>
            <person name="Smits T.H."/>
            <person name="Bagheri H.C."/>
        </authorList>
    </citation>
    <scope>NUCLEOTIDE SEQUENCE [LARGE SCALE GENOMIC DNA]</scope>
    <source>
        <strain evidence="2">BUZ 3T</strain>
    </source>
</reference>
<protein>
    <submittedName>
        <fullName evidence="1">Uncharacterized protein</fullName>
    </submittedName>
</protein>
<keyword evidence="2" id="KW-1185">Reference proteome</keyword>
<sequence>MDLENEEFRLFAENAQRTQLKYLVIGGFAMYLNGLSRNTEDVDIWLEPTQENGGRFIETLIGMGYDESEIEVVRQLDFTEPQVFGLNNYIDILTYVHRKFDFNESYARSRSFQNDHGHTIYFLHLNDLREQKVVAHRMQDLRDIIMIDEFIAQQKQFGESEQ</sequence>
<dbReference type="InterPro" id="IPR043519">
    <property type="entry name" value="NT_sf"/>
</dbReference>
<dbReference type="Proteomes" id="UP000009309">
    <property type="component" value="Unassembled WGS sequence"/>
</dbReference>
<dbReference type="OrthoDB" id="121150at2"/>
<comment type="caution">
    <text evidence="1">The sequence shown here is derived from an EMBL/GenBank/DDBJ whole genome shotgun (WGS) entry which is preliminary data.</text>
</comment>
<dbReference type="RefSeq" id="WP_009282937.1">
    <property type="nucleotide sequence ID" value="NZ_CAIT01000006.1"/>
</dbReference>
<dbReference type="EMBL" id="CAIT01000006">
    <property type="protein sequence ID" value="CCH54357.1"/>
    <property type="molecule type" value="Genomic_DNA"/>
</dbReference>
<evidence type="ECO:0000313" key="2">
    <source>
        <dbReference type="Proteomes" id="UP000009309"/>
    </source>
</evidence>
<gene>
    <name evidence="1" type="ORF">BN8_03519</name>
</gene>
<dbReference type="eggNOG" id="ENOG5032S7I">
    <property type="taxonomic scope" value="Bacteria"/>
</dbReference>
<dbReference type="Gene3D" id="3.30.460.40">
    <property type="match status" value="1"/>
</dbReference>
<dbReference type="STRING" id="1185876.BN8_03519"/>
<accession>I2GKD2</accession>
<dbReference type="SUPFAM" id="SSF81301">
    <property type="entry name" value="Nucleotidyltransferase"/>
    <property type="match status" value="1"/>
</dbReference>
<organism evidence="1 2">
    <name type="scientific">Fibrisoma limi BUZ 3</name>
    <dbReference type="NCBI Taxonomy" id="1185876"/>
    <lineage>
        <taxon>Bacteria</taxon>
        <taxon>Pseudomonadati</taxon>
        <taxon>Bacteroidota</taxon>
        <taxon>Cytophagia</taxon>
        <taxon>Cytophagales</taxon>
        <taxon>Spirosomataceae</taxon>
        <taxon>Fibrisoma</taxon>
    </lineage>
</organism>
<dbReference type="AlphaFoldDB" id="I2GKD2"/>
<proteinExistence type="predicted"/>
<evidence type="ECO:0000313" key="1">
    <source>
        <dbReference type="EMBL" id="CCH54357.1"/>
    </source>
</evidence>